<dbReference type="InterPro" id="IPR041552">
    <property type="entry name" value="UvrA_DNA-bd"/>
</dbReference>
<feature type="domain" description="UvrA DNA-binding" evidence="17">
    <location>
        <begin position="299"/>
        <end position="361"/>
    </location>
</feature>
<organism evidence="19 20">
    <name type="scientific">Candidatus Onthomorpha intestinigallinarum</name>
    <dbReference type="NCBI Taxonomy" id="2840880"/>
    <lineage>
        <taxon>Bacteria</taxon>
        <taxon>Pseudomonadati</taxon>
        <taxon>Bacteroidota</taxon>
        <taxon>Bacteroidia</taxon>
        <taxon>Bacteroidales</taxon>
        <taxon>Candidatus Onthomorpha</taxon>
    </lineage>
</organism>
<dbReference type="GO" id="GO:0005524">
    <property type="term" value="F:ATP binding"/>
    <property type="evidence" value="ECO:0007669"/>
    <property type="project" value="UniProtKB-KW"/>
</dbReference>
<reference evidence="19" key="1">
    <citation type="journal article" date="2021" name="PeerJ">
        <title>Extensive microbial diversity within the chicken gut microbiome revealed by metagenomics and culture.</title>
        <authorList>
            <person name="Gilroy R."/>
            <person name="Ravi A."/>
            <person name="Getino M."/>
            <person name="Pursley I."/>
            <person name="Horton D.L."/>
            <person name="Alikhan N.F."/>
            <person name="Baker D."/>
            <person name="Gharbi K."/>
            <person name="Hall N."/>
            <person name="Watson M."/>
            <person name="Adriaenssens E.M."/>
            <person name="Foster-Nyarko E."/>
            <person name="Jarju S."/>
            <person name="Secka A."/>
            <person name="Antonio M."/>
            <person name="Oren A."/>
            <person name="Chaudhuri R.R."/>
            <person name="La Ragione R."/>
            <person name="Hildebrand F."/>
            <person name="Pallen M.J."/>
        </authorList>
    </citation>
    <scope>NUCLEOTIDE SEQUENCE</scope>
    <source>
        <strain evidence="19">Gambia16-930</strain>
    </source>
</reference>
<keyword evidence="11" id="KW-0267">Excision nuclease</keyword>
<evidence type="ECO:0000256" key="6">
    <source>
        <dbReference type="ARBA" id="ARBA00022763"/>
    </source>
</evidence>
<dbReference type="GO" id="GO:0003677">
    <property type="term" value="F:DNA binding"/>
    <property type="evidence" value="ECO:0007669"/>
    <property type="project" value="UniProtKB-KW"/>
</dbReference>
<dbReference type="Pfam" id="PF17755">
    <property type="entry name" value="UvrA_DNA-bind"/>
    <property type="match status" value="1"/>
</dbReference>
<feature type="domain" description="UvrA interaction" evidence="18">
    <location>
        <begin position="141"/>
        <end position="248"/>
    </location>
</feature>
<dbReference type="InterPro" id="IPR041102">
    <property type="entry name" value="UvrA_inter"/>
</dbReference>
<evidence type="ECO:0000256" key="5">
    <source>
        <dbReference type="ARBA" id="ARBA00022741"/>
    </source>
</evidence>
<protein>
    <recommendedName>
        <fullName evidence="15">UvrABC system protein A</fullName>
    </recommendedName>
    <alternativeName>
        <fullName evidence="16">Excinuclease ABC subunit A</fullName>
    </alternativeName>
</protein>
<dbReference type="Pfam" id="PF17760">
    <property type="entry name" value="UvrA_inter"/>
    <property type="match status" value="1"/>
</dbReference>
<dbReference type="GO" id="GO:0004518">
    <property type="term" value="F:nuclease activity"/>
    <property type="evidence" value="ECO:0007669"/>
    <property type="project" value="UniProtKB-KW"/>
</dbReference>
<evidence type="ECO:0000256" key="15">
    <source>
        <dbReference type="ARBA" id="ARBA00039316"/>
    </source>
</evidence>
<dbReference type="Gene3D" id="1.20.1580.10">
    <property type="entry name" value="ABC transporter ATPase like domain"/>
    <property type="match status" value="2"/>
</dbReference>
<evidence type="ECO:0000256" key="11">
    <source>
        <dbReference type="ARBA" id="ARBA00022881"/>
    </source>
</evidence>
<gene>
    <name evidence="19" type="ORF">IAC47_05700</name>
</gene>
<dbReference type="InterPro" id="IPR027417">
    <property type="entry name" value="P-loop_NTPase"/>
</dbReference>
<dbReference type="GO" id="GO:0006281">
    <property type="term" value="P:DNA repair"/>
    <property type="evidence" value="ECO:0007669"/>
    <property type="project" value="UniProtKB-KW"/>
</dbReference>
<evidence type="ECO:0000259" key="17">
    <source>
        <dbReference type="Pfam" id="PF17755"/>
    </source>
</evidence>
<evidence type="ECO:0000256" key="7">
    <source>
        <dbReference type="ARBA" id="ARBA00022769"/>
    </source>
</evidence>
<keyword evidence="7" id="KW-0228">DNA excision</keyword>
<evidence type="ECO:0000256" key="8">
    <source>
        <dbReference type="ARBA" id="ARBA00022771"/>
    </source>
</evidence>
<comment type="subcellular location">
    <subcellularLocation>
        <location evidence="1">Cytoplasm</location>
    </subcellularLocation>
</comment>
<evidence type="ECO:0000256" key="10">
    <source>
        <dbReference type="ARBA" id="ARBA00022840"/>
    </source>
</evidence>
<evidence type="ECO:0000256" key="14">
    <source>
        <dbReference type="ARBA" id="ARBA00038000"/>
    </source>
</evidence>
<keyword evidence="2" id="KW-0963">Cytoplasm</keyword>
<evidence type="ECO:0000256" key="16">
    <source>
        <dbReference type="ARBA" id="ARBA00042156"/>
    </source>
</evidence>
<evidence type="ECO:0000259" key="18">
    <source>
        <dbReference type="Pfam" id="PF17760"/>
    </source>
</evidence>
<keyword evidence="10" id="KW-0067">ATP-binding</keyword>
<dbReference type="Gene3D" id="1.10.8.280">
    <property type="entry name" value="ABC transporter ATPase domain-like"/>
    <property type="match status" value="1"/>
</dbReference>
<dbReference type="Gene3D" id="3.30.190.20">
    <property type="match status" value="1"/>
</dbReference>
<dbReference type="EMBL" id="DXGG01000178">
    <property type="protein sequence ID" value="HIW87752.1"/>
    <property type="molecule type" value="Genomic_DNA"/>
</dbReference>
<dbReference type="PANTHER" id="PTHR43152:SF3">
    <property type="entry name" value="UVRABC SYSTEM PROTEIN A"/>
    <property type="match status" value="1"/>
</dbReference>
<dbReference type="SUPFAM" id="SSF52540">
    <property type="entry name" value="P-loop containing nucleoside triphosphate hydrolases"/>
    <property type="match status" value="1"/>
</dbReference>
<comment type="similarity">
    <text evidence="14">Belongs to the ABC transporter superfamily. UvrA family.</text>
</comment>
<keyword evidence="12" id="KW-0238">DNA-binding</keyword>
<name>A0A9D1RHK6_9BACT</name>
<evidence type="ECO:0000313" key="20">
    <source>
        <dbReference type="Proteomes" id="UP000824267"/>
    </source>
</evidence>
<evidence type="ECO:0000256" key="2">
    <source>
        <dbReference type="ARBA" id="ARBA00022490"/>
    </source>
</evidence>
<keyword evidence="5" id="KW-0547">Nucleotide-binding</keyword>
<keyword evidence="4" id="KW-0677">Repeat</keyword>
<keyword evidence="9" id="KW-0862">Zinc</keyword>
<keyword evidence="3" id="KW-0479">Metal-binding</keyword>
<dbReference type="Gene3D" id="3.40.50.300">
    <property type="entry name" value="P-loop containing nucleotide triphosphate hydrolases"/>
    <property type="match status" value="1"/>
</dbReference>
<evidence type="ECO:0000313" key="19">
    <source>
        <dbReference type="EMBL" id="HIW87752.1"/>
    </source>
</evidence>
<sequence>MKMNKSQTESRQPIVIKGARVNNLKNVSLEIPSNKLVVITGVSGSGKTSLAFDTLFAEGQRRYVESLSSYARQFLGRMNKPEVDMIKGISPSIAVEQRTSNRNPRSTVGTTTEIYEYLKLLYAKIGRTFSPVSGTEVKRHSVQNVVDSIMELKQGEKISILSPIALKENEDWKERLELLMQLGYIRIMYGGEITRIEEALDNPPPKDKRVSIVIDRLSVGERTDDLYMRLSDSVHSAFTESDGFCDVMLSDGKVQHFSNRFEQDGITFTKPSPNFFAFNNPYGACKNCSGTGMVEGISEDLVVTRPDLSVYDGAVNCWKGEVMKQYKEDFIRKAHNIFPVHKPYNELSEEQKDILWNGRKGIVGINGFFDIIRKESYKIQYRVLLSRYTGRTVCRDCNGTRIRKDASYVKVAGKSIVDLVLMPIDELLDFFRHIDLTDYER</sequence>
<keyword evidence="6" id="KW-0227">DNA damage</keyword>
<evidence type="ECO:0000256" key="13">
    <source>
        <dbReference type="ARBA" id="ARBA00023204"/>
    </source>
</evidence>
<proteinExistence type="inferred from homology"/>
<evidence type="ECO:0000256" key="9">
    <source>
        <dbReference type="ARBA" id="ARBA00022833"/>
    </source>
</evidence>
<dbReference type="GO" id="GO:0008270">
    <property type="term" value="F:zinc ion binding"/>
    <property type="evidence" value="ECO:0007669"/>
    <property type="project" value="UniProtKB-KW"/>
</dbReference>
<accession>A0A9D1RHK6</accession>
<keyword evidence="8" id="KW-0863">Zinc-finger</keyword>
<evidence type="ECO:0000256" key="12">
    <source>
        <dbReference type="ARBA" id="ARBA00023125"/>
    </source>
</evidence>
<feature type="non-terminal residue" evidence="19">
    <location>
        <position position="441"/>
    </location>
</feature>
<dbReference type="GO" id="GO:0005737">
    <property type="term" value="C:cytoplasm"/>
    <property type="evidence" value="ECO:0007669"/>
    <property type="project" value="UniProtKB-SubCell"/>
</dbReference>
<evidence type="ECO:0000256" key="1">
    <source>
        <dbReference type="ARBA" id="ARBA00004496"/>
    </source>
</evidence>
<comment type="caution">
    <text evidence="19">The sequence shown here is derived from an EMBL/GenBank/DDBJ whole genome shotgun (WGS) entry which is preliminary data.</text>
</comment>
<evidence type="ECO:0000256" key="4">
    <source>
        <dbReference type="ARBA" id="ARBA00022737"/>
    </source>
</evidence>
<dbReference type="PANTHER" id="PTHR43152">
    <property type="entry name" value="UVRABC SYSTEM PROTEIN A"/>
    <property type="match status" value="1"/>
</dbReference>
<evidence type="ECO:0000256" key="3">
    <source>
        <dbReference type="ARBA" id="ARBA00022723"/>
    </source>
</evidence>
<reference evidence="19" key="2">
    <citation type="submission" date="2021-04" db="EMBL/GenBank/DDBJ databases">
        <authorList>
            <person name="Gilroy R."/>
        </authorList>
    </citation>
    <scope>NUCLEOTIDE SEQUENCE</scope>
    <source>
        <strain evidence="19">Gambia16-930</strain>
    </source>
</reference>
<keyword evidence="13" id="KW-0234">DNA repair</keyword>
<dbReference type="AlphaFoldDB" id="A0A9D1RHK6"/>
<dbReference type="Proteomes" id="UP000824267">
    <property type="component" value="Unassembled WGS sequence"/>
</dbReference>